<dbReference type="InterPro" id="IPR036390">
    <property type="entry name" value="WH_DNA-bd_sf"/>
</dbReference>
<accession>A0A086ZGD0</accession>
<dbReference type="PANTHER" id="PTHR18964:SF149">
    <property type="entry name" value="BIFUNCTIONAL UDP-N-ACETYLGLUCOSAMINE 2-EPIMERASE_N-ACETYLMANNOSAMINE KINASE"/>
    <property type="match status" value="1"/>
</dbReference>
<dbReference type="EC" id="2.7.1.2" evidence="2"/>
<sequence length="406" mass="43071">MALTSINQDDLRNHNLSVVLNTLLRSPQPMSRADLAKRTGLTKATMSLLVPMLVKARAVKEGAPASYATHGRPSTPLSISGERFCGLGLQVNTDGFGVIVLGVDGSVVCERWVAEAMGGSDPDEVFGRLDGLALEAERVVGERGLEIAGTGLALPGLVTDDEQLLSARNLGWRRIDIKRFPLVSRLNVKAGNEANMAGLAQIPGYATQRRDDGIVAPSDSFLYVSTDIGIGGALVRRGRVESGDHGFAGELGHVSVSLDGPLCACGRHGCLEAYAGRQALVESAGVASNEGATRIEAVDELLARWNAGDKRTVEAVDRAIRALGSAISSAINILDIDTVILGGILERFGQELASRLQDELESQILSYPKVRPRVLLSDVNGRPALLGAAQVGLRQFIDVPLPFIEE</sequence>
<dbReference type="InterPro" id="IPR000600">
    <property type="entry name" value="ROK"/>
</dbReference>
<dbReference type="Gene3D" id="3.30.420.40">
    <property type="match status" value="2"/>
</dbReference>
<dbReference type="eggNOG" id="COG1940">
    <property type="taxonomic scope" value="Bacteria"/>
</dbReference>
<name>A0A086ZGD0_9BIFI</name>
<dbReference type="EMBL" id="JGYP01000002">
    <property type="protein sequence ID" value="KFI45580.1"/>
    <property type="molecule type" value="Genomic_DNA"/>
</dbReference>
<dbReference type="Proteomes" id="UP000029096">
    <property type="component" value="Unassembled WGS sequence"/>
</dbReference>
<evidence type="ECO:0000313" key="3">
    <source>
        <dbReference type="Proteomes" id="UP000029096"/>
    </source>
</evidence>
<dbReference type="Gene3D" id="1.10.10.10">
    <property type="entry name" value="Winged helix-like DNA-binding domain superfamily/Winged helix DNA-binding domain"/>
    <property type="match status" value="1"/>
</dbReference>
<keyword evidence="3" id="KW-1185">Reference proteome</keyword>
<evidence type="ECO:0000313" key="2">
    <source>
        <dbReference type="EMBL" id="KFI45580.1"/>
    </source>
</evidence>
<proteinExistence type="inferred from homology"/>
<dbReference type="InterPro" id="IPR043129">
    <property type="entry name" value="ATPase_NBD"/>
</dbReference>
<dbReference type="STRING" id="1437606.BBOH_1008"/>
<keyword evidence="2" id="KW-0808">Transferase</keyword>
<organism evidence="2 3">
    <name type="scientific">Bifidobacterium bohemicum DSM 22767</name>
    <dbReference type="NCBI Taxonomy" id="1437606"/>
    <lineage>
        <taxon>Bacteria</taxon>
        <taxon>Bacillati</taxon>
        <taxon>Actinomycetota</taxon>
        <taxon>Actinomycetes</taxon>
        <taxon>Bifidobacteriales</taxon>
        <taxon>Bifidobacteriaceae</taxon>
        <taxon>Bifidobacterium</taxon>
    </lineage>
</organism>
<dbReference type="SUPFAM" id="SSF53067">
    <property type="entry name" value="Actin-like ATPase domain"/>
    <property type="match status" value="2"/>
</dbReference>
<dbReference type="PANTHER" id="PTHR18964">
    <property type="entry name" value="ROK (REPRESSOR, ORF, KINASE) FAMILY"/>
    <property type="match status" value="1"/>
</dbReference>
<reference evidence="2 3" key="1">
    <citation type="submission" date="2014-03" db="EMBL/GenBank/DDBJ databases">
        <title>Genomics of Bifidobacteria.</title>
        <authorList>
            <person name="Ventura M."/>
            <person name="Milani C."/>
            <person name="Lugli G.A."/>
        </authorList>
    </citation>
    <scope>NUCLEOTIDE SEQUENCE [LARGE SCALE GENOMIC DNA]</scope>
    <source>
        <strain evidence="2 3">DSM 22767</strain>
    </source>
</reference>
<dbReference type="SUPFAM" id="SSF46785">
    <property type="entry name" value="Winged helix' DNA-binding domain"/>
    <property type="match status" value="1"/>
</dbReference>
<dbReference type="GO" id="GO:0004340">
    <property type="term" value="F:glucokinase activity"/>
    <property type="evidence" value="ECO:0007669"/>
    <property type="project" value="UniProtKB-EC"/>
</dbReference>
<protein>
    <submittedName>
        <fullName evidence="2">ROK family protein</fullName>
        <ecNumber evidence="2">2.7.1.2</ecNumber>
    </submittedName>
</protein>
<dbReference type="Pfam" id="PF00480">
    <property type="entry name" value="ROK"/>
    <property type="match status" value="1"/>
</dbReference>
<dbReference type="OrthoDB" id="5174513at2"/>
<dbReference type="RefSeq" id="WP_033521303.1">
    <property type="nucleotide sequence ID" value="NZ_JDUS01000006.1"/>
</dbReference>
<gene>
    <name evidence="2" type="ORF">BBOH_1008</name>
</gene>
<dbReference type="InterPro" id="IPR036388">
    <property type="entry name" value="WH-like_DNA-bd_sf"/>
</dbReference>
<dbReference type="AlphaFoldDB" id="A0A086ZGD0"/>
<evidence type="ECO:0000256" key="1">
    <source>
        <dbReference type="ARBA" id="ARBA00006479"/>
    </source>
</evidence>
<comment type="similarity">
    <text evidence="1">Belongs to the ROK (NagC/XylR) family.</text>
</comment>
<comment type="caution">
    <text evidence="2">The sequence shown here is derived from an EMBL/GenBank/DDBJ whole genome shotgun (WGS) entry which is preliminary data.</text>
</comment>